<comment type="caution">
    <text evidence="2">The sequence shown here is derived from an EMBL/GenBank/DDBJ whole genome shotgun (WGS) entry which is preliminary data.</text>
</comment>
<dbReference type="CDD" id="cd03823">
    <property type="entry name" value="GT4_ExpE7-like"/>
    <property type="match status" value="1"/>
</dbReference>
<organism evidence="2">
    <name type="scientific">Caldilinea aerophila</name>
    <dbReference type="NCBI Taxonomy" id="133453"/>
    <lineage>
        <taxon>Bacteria</taxon>
        <taxon>Bacillati</taxon>
        <taxon>Chloroflexota</taxon>
        <taxon>Caldilineae</taxon>
        <taxon>Caldilineales</taxon>
        <taxon>Caldilineaceae</taxon>
        <taxon>Caldilinea</taxon>
    </lineage>
</organism>
<accession>A0A7C1JF65</accession>
<gene>
    <name evidence="2" type="ORF">ENQ20_16490</name>
</gene>
<proteinExistence type="predicted"/>
<dbReference type="AlphaFoldDB" id="A0A7C1JF65"/>
<name>A0A7C1JF65_9CHLR</name>
<dbReference type="InterPro" id="IPR028098">
    <property type="entry name" value="Glyco_trans_4-like_N"/>
</dbReference>
<dbReference type="Pfam" id="PF13692">
    <property type="entry name" value="Glyco_trans_1_4"/>
    <property type="match status" value="1"/>
</dbReference>
<dbReference type="Gene3D" id="3.40.50.2000">
    <property type="entry name" value="Glycogen Phosphorylase B"/>
    <property type="match status" value="2"/>
</dbReference>
<keyword evidence="2" id="KW-0808">Transferase</keyword>
<dbReference type="PANTHER" id="PTHR45947:SF13">
    <property type="entry name" value="TRANSFERASE"/>
    <property type="match status" value="1"/>
</dbReference>
<dbReference type="EMBL" id="DSMG01000171">
    <property type="protein sequence ID" value="HDX33064.1"/>
    <property type="molecule type" value="Genomic_DNA"/>
</dbReference>
<dbReference type="InterPro" id="IPR050194">
    <property type="entry name" value="Glycosyltransferase_grp1"/>
</dbReference>
<evidence type="ECO:0000259" key="1">
    <source>
        <dbReference type="Pfam" id="PF13439"/>
    </source>
</evidence>
<protein>
    <submittedName>
        <fullName evidence="2">Glycosyltransferase</fullName>
    </submittedName>
</protein>
<feature type="domain" description="Glycosyltransferase subfamily 4-like N-terminal" evidence="1">
    <location>
        <begin position="15"/>
        <end position="230"/>
    </location>
</feature>
<reference evidence="2" key="1">
    <citation type="journal article" date="2020" name="mSystems">
        <title>Genome- and Community-Level Interaction Insights into Carbon Utilization and Element Cycling Functions of Hydrothermarchaeota in Hydrothermal Sediment.</title>
        <authorList>
            <person name="Zhou Z."/>
            <person name="Liu Y."/>
            <person name="Xu W."/>
            <person name="Pan J."/>
            <person name="Luo Z.H."/>
            <person name="Li M."/>
        </authorList>
    </citation>
    <scope>NUCLEOTIDE SEQUENCE [LARGE SCALE GENOMIC DNA]</scope>
    <source>
        <strain evidence="2">SpSt-289</strain>
    </source>
</reference>
<dbReference type="Pfam" id="PF13439">
    <property type="entry name" value="Glyco_transf_4"/>
    <property type="match status" value="1"/>
</dbReference>
<evidence type="ECO:0000313" key="2">
    <source>
        <dbReference type="EMBL" id="HDX33064.1"/>
    </source>
</evidence>
<dbReference type="PANTHER" id="PTHR45947">
    <property type="entry name" value="SULFOQUINOVOSYL TRANSFERASE SQD2"/>
    <property type="match status" value="1"/>
</dbReference>
<sequence length="444" mass="50521">MKIALGVHHFPPHHIGGAEWRAVRTARFLLEHGHDVKVVCVERIDDTSVRNTLRFVDEFYEEIPVHRLFFNIASAPNLLDFEYNNLWVGSHLQEWLASESFDLFHLISGYLLTASALCAAQAIRLPTVVTLTDFWFLCRHISMVRSGGQLSTLPISPQRCAQCLGEERRRYRWLGHLAPKIMEIYWEHRQDYVDYFTRRMAFLQQTLQKVNVAIAPSQFLLSMYEAAGFRAQTMLFMRQGLVYDEQPEPPPSHQPRPLRIGYLGQIIKIKGLHILIEAIQRTDAPFQVEVYGDLTARSDYSQELLRMAKNDPRIRFCGVAARTQIGEILRNLDVVVVPSLWYENSPNVILEAFAHGVPVIASDLGGMAELVKHEVNGLLFPVGDAPALAKTLTRLFCEPKLASRLREGAMASRPPHLEEEMQQLLAVYEHCVNEKQSAGLVSES</sequence>
<dbReference type="SUPFAM" id="SSF53756">
    <property type="entry name" value="UDP-Glycosyltransferase/glycogen phosphorylase"/>
    <property type="match status" value="1"/>
</dbReference>
<dbReference type="GO" id="GO:0016757">
    <property type="term" value="F:glycosyltransferase activity"/>
    <property type="evidence" value="ECO:0007669"/>
    <property type="project" value="TreeGrafter"/>
</dbReference>